<keyword evidence="3" id="KW-1185">Reference proteome</keyword>
<gene>
    <name evidence="2" type="ORF">IBLFYP30_00608</name>
    <name evidence="1" type="ORF">LIP50_01340</name>
</gene>
<name>A0A6N3FYE6_9FIRM</name>
<reference evidence="2" key="1">
    <citation type="submission" date="2019-11" db="EMBL/GenBank/DDBJ databases">
        <authorList>
            <person name="Feng L."/>
        </authorList>
    </citation>
    <scope>NUCLEOTIDE SEQUENCE</scope>
    <source>
        <strain evidence="2">IbartlettiiLFYP30</strain>
    </source>
</reference>
<evidence type="ECO:0000313" key="1">
    <source>
        <dbReference type="EMBL" id="MCB5444840.1"/>
    </source>
</evidence>
<evidence type="ECO:0000313" key="2">
    <source>
        <dbReference type="EMBL" id="VYU56413.1"/>
    </source>
</evidence>
<organism evidence="2">
    <name type="scientific">Intestinibacter bartlettii</name>
    <dbReference type="NCBI Taxonomy" id="261299"/>
    <lineage>
        <taxon>Bacteria</taxon>
        <taxon>Bacillati</taxon>
        <taxon>Bacillota</taxon>
        <taxon>Clostridia</taxon>
        <taxon>Peptostreptococcales</taxon>
        <taxon>Peptostreptococcaceae</taxon>
        <taxon>Intestinibacter</taxon>
    </lineage>
</organism>
<dbReference type="AlphaFoldDB" id="A0A6N3FYE6"/>
<proteinExistence type="predicted"/>
<dbReference type="EMBL" id="JAJBMB010000001">
    <property type="protein sequence ID" value="MCB5444840.1"/>
    <property type="molecule type" value="Genomic_DNA"/>
</dbReference>
<dbReference type="Proteomes" id="UP001299409">
    <property type="component" value="Unassembled WGS sequence"/>
</dbReference>
<evidence type="ECO:0000313" key="3">
    <source>
        <dbReference type="Proteomes" id="UP001299409"/>
    </source>
</evidence>
<dbReference type="RefSeq" id="WP_022072465.1">
    <property type="nucleotide sequence ID" value="NZ_BAABYO010000001.1"/>
</dbReference>
<sequence>MDIIREATKLKEIALSIAKTKGISNLEAWPEAISIYKLKYENYFE</sequence>
<protein>
    <submittedName>
        <fullName evidence="2">Uncharacterized protein</fullName>
    </submittedName>
</protein>
<dbReference type="EMBL" id="CACRUE010000045">
    <property type="protein sequence ID" value="VYU56413.1"/>
    <property type="molecule type" value="Genomic_DNA"/>
</dbReference>
<accession>A0A6N3FYE6</accession>
<reference evidence="1 3" key="2">
    <citation type="submission" date="2021-10" db="EMBL/GenBank/DDBJ databases">
        <title>Collection of gut derived symbiotic bacterial strains cultured from healthy donors.</title>
        <authorList>
            <person name="Lin H."/>
            <person name="Littmann E."/>
            <person name="Claire K."/>
            <person name="Pamer E."/>
        </authorList>
    </citation>
    <scope>NUCLEOTIDE SEQUENCE [LARGE SCALE GENOMIC DNA]</scope>
    <source>
        <strain evidence="1 3">MSK.17.68</strain>
    </source>
</reference>